<feature type="domain" description="EAL" evidence="1">
    <location>
        <begin position="92"/>
        <end position="342"/>
    </location>
</feature>
<gene>
    <name evidence="2" type="ORF">D3H55_17180</name>
</gene>
<proteinExistence type="predicted"/>
<organism evidence="2 3">
    <name type="scientific">Bacillus salacetis</name>
    <dbReference type="NCBI Taxonomy" id="2315464"/>
    <lineage>
        <taxon>Bacteria</taxon>
        <taxon>Bacillati</taxon>
        <taxon>Bacillota</taxon>
        <taxon>Bacilli</taxon>
        <taxon>Bacillales</taxon>
        <taxon>Bacillaceae</taxon>
        <taxon>Bacillus</taxon>
    </lineage>
</organism>
<dbReference type="InterPro" id="IPR050706">
    <property type="entry name" value="Cyclic-di-GMP_PDE-like"/>
</dbReference>
<dbReference type="GO" id="GO:0071111">
    <property type="term" value="F:cyclic-guanylate-specific phosphodiesterase activity"/>
    <property type="evidence" value="ECO:0007669"/>
    <property type="project" value="InterPro"/>
</dbReference>
<reference evidence="2 3" key="1">
    <citation type="submission" date="2018-09" db="EMBL/GenBank/DDBJ databases">
        <title>Bacillus saliacetes sp. nov., isolated from Thai shrimp paste (Ka-pi).</title>
        <authorList>
            <person name="Daroonpunt R."/>
            <person name="Tanasupawat S."/>
            <person name="Yiamsombut S."/>
        </authorList>
    </citation>
    <scope>NUCLEOTIDE SEQUENCE [LARGE SCALE GENOMIC DNA]</scope>
    <source>
        <strain evidence="2 3">SKP7-4</strain>
    </source>
</reference>
<dbReference type="PANTHER" id="PTHR33121">
    <property type="entry name" value="CYCLIC DI-GMP PHOSPHODIESTERASE PDEF"/>
    <property type="match status" value="1"/>
</dbReference>
<evidence type="ECO:0000313" key="2">
    <source>
        <dbReference type="EMBL" id="RIW30178.1"/>
    </source>
</evidence>
<dbReference type="OrthoDB" id="581425at2"/>
<dbReference type="SMART" id="SM00052">
    <property type="entry name" value="EAL"/>
    <property type="match status" value="1"/>
</dbReference>
<protein>
    <submittedName>
        <fullName evidence="2">EAL domain-containing protein</fullName>
    </submittedName>
</protein>
<dbReference type="SUPFAM" id="SSF141868">
    <property type="entry name" value="EAL domain-like"/>
    <property type="match status" value="1"/>
</dbReference>
<comment type="caution">
    <text evidence="2">The sequence shown here is derived from an EMBL/GenBank/DDBJ whole genome shotgun (WGS) entry which is preliminary data.</text>
</comment>
<evidence type="ECO:0000259" key="1">
    <source>
        <dbReference type="PROSITE" id="PS50883"/>
    </source>
</evidence>
<dbReference type="InterPro" id="IPR001633">
    <property type="entry name" value="EAL_dom"/>
</dbReference>
<dbReference type="CDD" id="cd01948">
    <property type="entry name" value="EAL"/>
    <property type="match status" value="1"/>
</dbReference>
<dbReference type="EMBL" id="QXIR01000027">
    <property type="protein sequence ID" value="RIW30178.1"/>
    <property type="molecule type" value="Genomic_DNA"/>
</dbReference>
<evidence type="ECO:0000313" key="3">
    <source>
        <dbReference type="Proteomes" id="UP000265801"/>
    </source>
</evidence>
<keyword evidence="3" id="KW-1185">Reference proteome</keyword>
<name>A0A3A1QX13_9BACI</name>
<dbReference type="Proteomes" id="UP000265801">
    <property type="component" value="Unassembled WGS sequence"/>
</dbReference>
<dbReference type="Gene3D" id="3.20.20.450">
    <property type="entry name" value="EAL domain"/>
    <property type="match status" value="1"/>
</dbReference>
<accession>A0A3A1QX13</accession>
<dbReference type="AlphaFoldDB" id="A0A3A1QX13"/>
<dbReference type="RefSeq" id="WP_119548555.1">
    <property type="nucleotide sequence ID" value="NZ_QXIR01000027.1"/>
</dbReference>
<dbReference type="PANTHER" id="PTHR33121:SF76">
    <property type="entry name" value="SIGNALING PROTEIN"/>
    <property type="match status" value="1"/>
</dbReference>
<dbReference type="Pfam" id="PF00563">
    <property type="entry name" value="EAL"/>
    <property type="match status" value="1"/>
</dbReference>
<sequence>MKNTCVNCGVSIPFYEKGYLTIRGEDELSFSGLPFKKESSNRSSDTHHFKYQSFSELQELLKVMEEYSPAVSQWEAGISEEIKNLRLIPFKDFKTRVDHREAVEFIQQGRLVSHFQPIMDLRNDRVYGYESLLRSDDNEIQISPGRLFQTANETGLHSLLDQRARETAIRCRKDQLQSGIKSFINFLPSTIYNPEFCLQHTFHFVEKYGVDPADLVFEVVETEKIADVDHLKSVFAVYRREGMKVALDDVGAGFATLEMLSQLKPDYVKIDRSYIDQCDTMAEKQSFLKEAAHISKELGIRVLAEGIERKEELDYCRAIGIDLAQGYYIGKPAKEARIPVII</sequence>
<dbReference type="InterPro" id="IPR035919">
    <property type="entry name" value="EAL_sf"/>
</dbReference>
<dbReference type="PROSITE" id="PS50883">
    <property type="entry name" value="EAL"/>
    <property type="match status" value="1"/>
</dbReference>